<name>A0AAV7PLV7_PLEWA</name>
<evidence type="ECO:0000256" key="1">
    <source>
        <dbReference type="SAM" id="MobiDB-lite"/>
    </source>
</evidence>
<evidence type="ECO:0000313" key="3">
    <source>
        <dbReference type="Proteomes" id="UP001066276"/>
    </source>
</evidence>
<gene>
    <name evidence="2" type="ORF">NDU88_005169</name>
</gene>
<comment type="caution">
    <text evidence="2">The sequence shown here is derived from an EMBL/GenBank/DDBJ whole genome shotgun (WGS) entry which is preliminary data.</text>
</comment>
<dbReference type="AlphaFoldDB" id="A0AAV7PLV7"/>
<dbReference type="EMBL" id="JANPWB010000011">
    <property type="protein sequence ID" value="KAJ1126763.1"/>
    <property type="molecule type" value="Genomic_DNA"/>
</dbReference>
<dbReference type="Proteomes" id="UP001066276">
    <property type="component" value="Chromosome 7"/>
</dbReference>
<evidence type="ECO:0000313" key="2">
    <source>
        <dbReference type="EMBL" id="KAJ1126763.1"/>
    </source>
</evidence>
<reference evidence="2" key="1">
    <citation type="journal article" date="2022" name="bioRxiv">
        <title>Sequencing and chromosome-scale assembly of the giantPleurodeles waltlgenome.</title>
        <authorList>
            <person name="Brown T."/>
            <person name="Elewa A."/>
            <person name="Iarovenko S."/>
            <person name="Subramanian E."/>
            <person name="Araus A.J."/>
            <person name="Petzold A."/>
            <person name="Susuki M."/>
            <person name="Suzuki K.-i.T."/>
            <person name="Hayashi T."/>
            <person name="Toyoda A."/>
            <person name="Oliveira C."/>
            <person name="Osipova E."/>
            <person name="Leigh N.D."/>
            <person name="Simon A."/>
            <person name="Yun M.H."/>
        </authorList>
    </citation>
    <scope>NUCLEOTIDE SEQUENCE</scope>
    <source>
        <strain evidence="2">20211129_DDA</strain>
        <tissue evidence="2">Liver</tissue>
    </source>
</reference>
<feature type="region of interest" description="Disordered" evidence="1">
    <location>
        <begin position="196"/>
        <end position="245"/>
    </location>
</feature>
<keyword evidence="3" id="KW-1185">Reference proteome</keyword>
<proteinExistence type="predicted"/>
<sequence>MAEDKVRKALALLEQAGHMDIVRQEALGPLCLPRRASAGVAAAGMACSPPRTTRMVSPQVRRGGRGKGGPWRKGAAWAAGGACEVGPAGAGPKGNPRRPEVYRGRSEVGGGGKGAESGAACATPTEGGRGGGKSRQGCDIKGTVRQLEKGGVELGGLGFGRGARRAVAAREPWWEEKAGPGAACRMASAGVRRRRRKAADASAERCGSTGFAPAEAAAQGEQRPGPSGIEKSIADFSDGCDGEIV</sequence>
<accession>A0AAV7PLV7</accession>
<feature type="region of interest" description="Disordered" evidence="1">
    <location>
        <begin position="51"/>
        <end position="75"/>
    </location>
</feature>
<feature type="region of interest" description="Disordered" evidence="1">
    <location>
        <begin position="87"/>
        <end position="138"/>
    </location>
</feature>
<feature type="compositionally biased region" description="Basic and acidic residues" evidence="1">
    <location>
        <begin position="97"/>
        <end position="106"/>
    </location>
</feature>
<protein>
    <submittedName>
        <fullName evidence="2">Uncharacterized protein</fullName>
    </submittedName>
</protein>
<organism evidence="2 3">
    <name type="scientific">Pleurodeles waltl</name>
    <name type="common">Iberian ribbed newt</name>
    <dbReference type="NCBI Taxonomy" id="8319"/>
    <lineage>
        <taxon>Eukaryota</taxon>
        <taxon>Metazoa</taxon>
        <taxon>Chordata</taxon>
        <taxon>Craniata</taxon>
        <taxon>Vertebrata</taxon>
        <taxon>Euteleostomi</taxon>
        <taxon>Amphibia</taxon>
        <taxon>Batrachia</taxon>
        <taxon>Caudata</taxon>
        <taxon>Salamandroidea</taxon>
        <taxon>Salamandridae</taxon>
        <taxon>Pleurodelinae</taxon>
        <taxon>Pleurodeles</taxon>
    </lineage>
</organism>